<organism evidence="1 2">
    <name type="scientific">Paenibacillus mendelii</name>
    <dbReference type="NCBI Taxonomy" id="206163"/>
    <lineage>
        <taxon>Bacteria</taxon>
        <taxon>Bacillati</taxon>
        <taxon>Bacillota</taxon>
        <taxon>Bacilli</taxon>
        <taxon>Bacillales</taxon>
        <taxon>Paenibacillaceae</taxon>
        <taxon>Paenibacillus</taxon>
    </lineage>
</organism>
<evidence type="ECO:0000313" key="2">
    <source>
        <dbReference type="Proteomes" id="UP001589818"/>
    </source>
</evidence>
<dbReference type="SUPFAM" id="SSF51197">
    <property type="entry name" value="Clavaminate synthase-like"/>
    <property type="match status" value="1"/>
</dbReference>
<dbReference type="RefSeq" id="WP_204818276.1">
    <property type="nucleotide sequence ID" value="NZ_JANHOF010000004.1"/>
</dbReference>
<keyword evidence="1" id="KW-0223">Dioxygenase</keyword>
<reference evidence="1 2" key="1">
    <citation type="submission" date="2024-09" db="EMBL/GenBank/DDBJ databases">
        <authorList>
            <person name="Sun Q."/>
            <person name="Mori K."/>
        </authorList>
    </citation>
    <scope>NUCLEOTIDE SEQUENCE [LARGE SCALE GENOMIC DNA]</scope>
    <source>
        <strain evidence="1 2">CCM 4839</strain>
    </source>
</reference>
<keyword evidence="1" id="KW-0560">Oxidoreductase</keyword>
<keyword evidence="2" id="KW-1185">Reference proteome</keyword>
<dbReference type="Proteomes" id="UP001589818">
    <property type="component" value="Unassembled WGS sequence"/>
</dbReference>
<sequence length="253" mass="29937">MVSTANSHLLDARQMARFCSDGLIVLEDLVPQELNEAVYHDELTVQPQGYEFWNSSEAIRRVFDLPQVKGVIESLIGRNYVYDHSFLHTVKPHISKSQNWHVDSGVMNPNPHNFDIQAFYFAHDTPIEMGPTLVLPGSQLRRANYWSISRYKNIEGQRHLAAKAGTIAFMHQDIWHCAQPNRTDRTRYVFKIRLNAVEQQRNLFNTDGYDDPEVREILKTHYPWYGSDWQKEYYQRLEFWRFLVGNDYIWKKR</sequence>
<name>A0ABV6J5A2_9BACL</name>
<dbReference type="Pfam" id="PF05721">
    <property type="entry name" value="PhyH"/>
    <property type="match status" value="1"/>
</dbReference>
<accession>A0ABV6J5A2</accession>
<dbReference type="InterPro" id="IPR008775">
    <property type="entry name" value="Phytyl_CoA_dOase-like"/>
</dbReference>
<proteinExistence type="predicted"/>
<dbReference type="PANTHER" id="PTHR20883">
    <property type="entry name" value="PHYTANOYL-COA DIOXYGENASE DOMAIN CONTAINING 1"/>
    <property type="match status" value="1"/>
</dbReference>
<comment type="caution">
    <text evidence="1">The sequence shown here is derived from an EMBL/GenBank/DDBJ whole genome shotgun (WGS) entry which is preliminary data.</text>
</comment>
<protein>
    <submittedName>
        <fullName evidence="1">Phytanoyl-CoA dioxygenase family protein</fullName>
    </submittedName>
</protein>
<dbReference type="EMBL" id="JBHLVF010000010">
    <property type="protein sequence ID" value="MFC0391054.1"/>
    <property type="molecule type" value="Genomic_DNA"/>
</dbReference>
<dbReference type="GO" id="GO:0051213">
    <property type="term" value="F:dioxygenase activity"/>
    <property type="evidence" value="ECO:0007669"/>
    <property type="project" value="UniProtKB-KW"/>
</dbReference>
<dbReference type="PANTHER" id="PTHR20883:SF48">
    <property type="entry name" value="ECTOINE DIOXYGENASE"/>
    <property type="match status" value="1"/>
</dbReference>
<gene>
    <name evidence="1" type="ORF">ACFFJ8_06660</name>
</gene>
<dbReference type="Gene3D" id="2.60.120.620">
    <property type="entry name" value="q2cbj1_9rhob like domain"/>
    <property type="match status" value="1"/>
</dbReference>
<evidence type="ECO:0000313" key="1">
    <source>
        <dbReference type="EMBL" id="MFC0391054.1"/>
    </source>
</evidence>